<gene>
    <name evidence="1" type="ORF">BG04_4558</name>
</gene>
<dbReference type="KEGG" id="bmeg:BG04_4558"/>
<organism evidence="1 2">
    <name type="scientific">Priestia megaterium (strain ATCC 14581 / DSM 32 / CCUG 1817 / JCM 2506 / NBRC 15308 / NCIMB 9376 / NCTC 10342 / NRRL B-14308 / VKM B-512 / Ford 19)</name>
    <name type="common">Bacillus megaterium</name>
    <dbReference type="NCBI Taxonomy" id="1348623"/>
    <lineage>
        <taxon>Bacteria</taxon>
        <taxon>Bacillati</taxon>
        <taxon>Bacillota</taxon>
        <taxon>Bacilli</taxon>
        <taxon>Bacillales</taxon>
        <taxon>Bacillaceae</taxon>
        <taxon>Priestia</taxon>
    </lineage>
</organism>
<dbReference type="GeneID" id="93642556"/>
<reference evidence="1 2" key="1">
    <citation type="journal article" date="2015" name="Genome Announc.">
        <title>Complete genome sequences for 35 biothreat assay-relevant bacillus species.</title>
        <authorList>
            <person name="Johnson S.L."/>
            <person name="Daligault H.E."/>
            <person name="Davenport K.W."/>
            <person name="Jaissle J."/>
            <person name="Frey K.G."/>
            <person name="Ladner J.T."/>
            <person name="Broomall S.M."/>
            <person name="Bishop-Lilly K.A."/>
            <person name="Bruce D.C."/>
            <person name="Gibbons H.S."/>
            <person name="Coyne S.R."/>
            <person name="Lo C.C."/>
            <person name="Meincke L."/>
            <person name="Munk A.C."/>
            <person name="Koroleva G.I."/>
            <person name="Rosenzweig C.N."/>
            <person name="Palacios G.F."/>
            <person name="Redden C.L."/>
            <person name="Minogue T.D."/>
            <person name="Chain P.S."/>
        </authorList>
    </citation>
    <scope>NUCLEOTIDE SEQUENCE [LARGE SCALE GENOMIC DNA]</scope>
    <source>
        <strain evidence="2">ATCC 14581 / DSM 32 / JCM 2506 / NBRC 15308 / NCIMB 9376 / NCTC 10342 / NRRL B-14308 / VKM B-512</strain>
    </source>
</reference>
<proteinExistence type="predicted"/>
<name>A0A0B6AAQ5_PRIM2</name>
<evidence type="ECO:0000313" key="1">
    <source>
        <dbReference type="EMBL" id="AJI22005.1"/>
    </source>
</evidence>
<evidence type="ECO:0000313" key="2">
    <source>
        <dbReference type="Proteomes" id="UP000031829"/>
    </source>
</evidence>
<accession>A0A0B6AAQ5</accession>
<dbReference type="AlphaFoldDB" id="A0A0B6AAQ5"/>
<sequence length="124" mass="14700">MLYKVYDVLNTSDLIKEKVGKQIKFYKYPSTDNMQGVYIVIDPIDVPKPGDYADNKWLTDEYFYQIEVWSMNLFDTQAVAKEVRNVMWNELGFAQLIPGLDEFDEDTGIYRDARRYRGKEYVEI</sequence>
<evidence type="ECO:0008006" key="3">
    <source>
        <dbReference type="Google" id="ProtNLM"/>
    </source>
</evidence>
<dbReference type="RefSeq" id="WP_034652360.1">
    <property type="nucleotide sequence ID" value="NZ_BCVB01000004.1"/>
</dbReference>
<dbReference type="EMBL" id="CP009920">
    <property type="protein sequence ID" value="AJI22005.1"/>
    <property type="molecule type" value="Genomic_DNA"/>
</dbReference>
<dbReference type="HOGENOM" id="CLU_155121_0_1_9"/>
<protein>
    <recommendedName>
        <fullName evidence="3">DUF3168 domain-containing protein</fullName>
    </recommendedName>
</protein>
<dbReference type="Proteomes" id="UP000031829">
    <property type="component" value="Chromosome"/>
</dbReference>